<dbReference type="GO" id="GO:0005829">
    <property type="term" value="C:cytosol"/>
    <property type="evidence" value="ECO:0007669"/>
    <property type="project" value="TreeGrafter"/>
</dbReference>
<dbReference type="InterPro" id="IPR029039">
    <property type="entry name" value="Flavoprotein-like_sf"/>
</dbReference>
<dbReference type="PANTHER" id="PTHR19384:SF84">
    <property type="entry name" value="METHIONINE SYNTHASE REDUCTASE"/>
    <property type="match status" value="1"/>
</dbReference>
<dbReference type="GO" id="GO:0030586">
    <property type="term" value="F:[methionine synthase] reductase (NADPH) activity"/>
    <property type="evidence" value="ECO:0007669"/>
    <property type="project" value="TreeGrafter"/>
</dbReference>
<protein>
    <recommendedName>
        <fullName evidence="2">Flavodoxin-like domain-containing protein</fullName>
    </recommendedName>
</protein>
<name>A0A7S2XJ70_9STRA</name>
<reference evidence="3" key="1">
    <citation type="submission" date="2021-01" db="EMBL/GenBank/DDBJ databases">
        <authorList>
            <person name="Corre E."/>
            <person name="Pelletier E."/>
            <person name="Niang G."/>
            <person name="Scheremetjew M."/>
            <person name="Finn R."/>
            <person name="Kale V."/>
            <person name="Holt S."/>
            <person name="Cochrane G."/>
            <person name="Meng A."/>
            <person name="Brown T."/>
            <person name="Cohen L."/>
        </authorList>
    </citation>
    <scope>NUCLEOTIDE SEQUENCE</scope>
    <source>
        <strain evidence="3">CCMP2084</strain>
    </source>
</reference>
<dbReference type="Pfam" id="PF00258">
    <property type="entry name" value="Flavodoxin_1"/>
    <property type="match status" value="1"/>
</dbReference>
<dbReference type="GO" id="GO:0050660">
    <property type="term" value="F:flavin adenine dinucleotide binding"/>
    <property type="evidence" value="ECO:0007669"/>
    <property type="project" value="TreeGrafter"/>
</dbReference>
<dbReference type="GO" id="GO:0009086">
    <property type="term" value="P:methionine biosynthetic process"/>
    <property type="evidence" value="ECO:0007669"/>
    <property type="project" value="TreeGrafter"/>
</dbReference>
<keyword evidence="1" id="KW-0285">Flavoprotein</keyword>
<proteinExistence type="predicted"/>
<evidence type="ECO:0000256" key="1">
    <source>
        <dbReference type="ARBA" id="ARBA00022630"/>
    </source>
</evidence>
<dbReference type="GO" id="GO:0050667">
    <property type="term" value="P:homocysteine metabolic process"/>
    <property type="evidence" value="ECO:0007669"/>
    <property type="project" value="TreeGrafter"/>
</dbReference>
<dbReference type="GO" id="GO:0010181">
    <property type="term" value="F:FMN binding"/>
    <property type="evidence" value="ECO:0007669"/>
    <property type="project" value="InterPro"/>
</dbReference>
<sequence length="165" mass="18041">MTFDTVVIIHGGELATDVAQQVAAKKPARLASSSLQVSVRNASERPKTLLDFGPNTLLCFLIQTIENAAPTEDGGACIRFFKRKAHPEDLLKGKFSFAVLGLGDSNLLLDRQKTTAQDCNQCAQELDSRLEALGGHRHFALGVADERTGLEEVEPWIDSFWSSIE</sequence>
<gene>
    <name evidence="3" type="ORF">ASEP1449_LOCUS1918</name>
</gene>
<dbReference type="Gene3D" id="3.40.50.360">
    <property type="match status" value="1"/>
</dbReference>
<dbReference type="InterPro" id="IPR008254">
    <property type="entry name" value="Flavodoxin/NO_synth"/>
</dbReference>
<organism evidence="3">
    <name type="scientific">Attheya septentrionalis</name>
    <dbReference type="NCBI Taxonomy" id="420275"/>
    <lineage>
        <taxon>Eukaryota</taxon>
        <taxon>Sar</taxon>
        <taxon>Stramenopiles</taxon>
        <taxon>Ochrophyta</taxon>
        <taxon>Bacillariophyta</taxon>
        <taxon>Coscinodiscophyceae</taxon>
        <taxon>Chaetocerotophycidae</taxon>
        <taxon>Chaetocerotales</taxon>
        <taxon>Attheyaceae</taxon>
        <taxon>Attheya</taxon>
    </lineage>
</organism>
<dbReference type="AlphaFoldDB" id="A0A7S2XJ70"/>
<accession>A0A7S2XJ70</accession>
<dbReference type="PANTHER" id="PTHR19384">
    <property type="entry name" value="NITRIC OXIDE SYNTHASE-RELATED"/>
    <property type="match status" value="1"/>
</dbReference>
<dbReference type="SUPFAM" id="SSF52218">
    <property type="entry name" value="Flavoproteins"/>
    <property type="match status" value="1"/>
</dbReference>
<dbReference type="EMBL" id="HBHQ01002948">
    <property type="protein sequence ID" value="CAD9810095.1"/>
    <property type="molecule type" value="Transcribed_RNA"/>
</dbReference>
<feature type="domain" description="Flavodoxin-like" evidence="2">
    <location>
        <begin position="22"/>
        <end position="153"/>
    </location>
</feature>
<evidence type="ECO:0000259" key="2">
    <source>
        <dbReference type="Pfam" id="PF00258"/>
    </source>
</evidence>
<evidence type="ECO:0000313" key="3">
    <source>
        <dbReference type="EMBL" id="CAD9810095.1"/>
    </source>
</evidence>